<proteinExistence type="predicted"/>
<protein>
    <recommendedName>
        <fullName evidence="2">UBL3-like ubiquitin domain-containing protein</fullName>
    </recommendedName>
</protein>
<dbReference type="Gene3D" id="3.10.20.90">
    <property type="entry name" value="Phosphatidylinositol 3-kinase Catalytic Subunit, Chain A, domain 1"/>
    <property type="match status" value="1"/>
</dbReference>
<dbReference type="Pfam" id="PF13881">
    <property type="entry name" value="Rad60-SLD_2"/>
    <property type="match status" value="1"/>
</dbReference>
<dbReference type="InterPro" id="IPR039540">
    <property type="entry name" value="UBL3-like_ubiquitin_dom"/>
</dbReference>
<organism evidence="3">
    <name type="scientific">Erythrolobus australicus</name>
    <dbReference type="NCBI Taxonomy" id="1077150"/>
    <lineage>
        <taxon>Eukaryota</taxon>
        <taxon>Rhodophyta</taxon>
        <taxon>Bangiophyceae</taxon>
        <taxon>Porphyridiales</taxon>
        <taxon>Porphyridiaceae</taxon>
        <taxon>Erythrolobus</taxon>
    </lineage>
</organism>
<accession>A0A7S1TM55</accession>
<feature type="region of interest" description="Disordered" evidence="1">
    <location>
        <begin position="1"/>
        <end position="30"/>
    </location>
</feature>
<name>A0A7S1TM55_9RHOD</name>
<reference evidence="3" key="1">
    <citation type="submission" date="2021-01" db="EMBL/GenBank/DDBJ databases">
        <authorList>
            <person name="Corre E."/>
            <person name="Pelletier E."/>
            <person name="Niang G."/>
            <person name="Scheremetjew M."/>
            <person name="Finn R."/>
            <person name="Kale V."/>
            <person name="Holt S."/>
            <person name="Cochrane G."/>
            <person name="Meng A."/>
            <person name="Brown T."/>
            <person name="Cohen L."/>
        </authorList>
    </citation>
    <scope>NUCLEOTIDE SEQUENCE</scope>
    <source>
        <strain evidence="3">CCMP3124</strain>
    </source>
</reference>
<evidence type="ECO:0000313" key="3">
    <source>
        <dbReference type="EMBL" id="CAD9239799.1"/>
    </source>
</evidence>
<dbReference type="SUPFAM" id="SSF54236">
    <property type="entry name" value="Ubiquitin-like"/>
    <property type="match status" value="1"/>
</dbReference>
<dbReference type="InterPro" id="IPR029071">
    <property type="entry name" value="Ubiquitin-like_domsf"/>
</dbReference>
<gene>
    <name evidence="3" type="ORF">EAUS1353_LOCUS1537</name>
</gene>
<dbReference type="AlphaFoldDB" id="A0A7S1TM55"/>
<feature type="domain" description="UBL3-like ubiquitin" evidence="2">
    <location>
        <begin position="33"/>
        <end position="145"/>
    </location>
</feature>
<sequence length="148" mass="15532">MAEHGGGDERSGEGAGSGGDAAQEAAGDGGRAQCEVRFQLQNETAFQRSYPAAALVSEVKQSLVDDPPLELVGYLETVSQKYPTQVDQIRFLMLGKFLEDSHSLQHGCGFSAQDVNTVQVSVKTVPQKSGHGAKDGGSKSDIACCTIS</sequence>
<evidence type="ECO:0000256" key="1">
    <source>
        <dbReference type="SAM" id="MobiDB-lite"/>
    </source>
</evidence>
<dbReference type="EMBL" id="HBGI01002349">
    <property type="protein sequence ID" value="CAD9239799.1"/>
    <property type="molecule type" value="Transcribed_RNA"/>
</dbReference>
<feature type="compositionally biased region" description="Basic and acidic residues" evidence="1">
    <location>
        <begin position="1"/>
        <end position="12"/>
    </location>
</feature>
<evidence type="ECO:0000259" key="2">
    <source>
        <dbReference type="Pfam" id="PF13881"/>
    </source>
</evidence>